<reference evidence="2" key="2">
    <citation type="journal article" date="2023" name="Int. J. Mol. Sci.">
        <title>De Novo Assembly and Annotation of 11 Diverse Shrub Willow (Salix) Genomes Reveals Novel Gene Organization in Sex-Linked Regions.</title>
        <authorList>
            <person name="Hyden B."/>
            <person name="Feng K."/>
            <person name="Yates T.B."/>
            <person name="Jawdy S."/>
            <person name="Cereghino C."/>
            <person name="Smart L.B."/>
            <person name="Muchero W."/>
        </authorList>
    </citation>
    <scope>NUCLEOTIDE SEQUENCE</scope>
    <source>
        <tissue evidence="2">Shoot tip</tissue>
    </source>
</reference>
<gene>
    <name evidence="2" type="ORF">OIU77_007049</name>
</gene>
<organism evidence="2 3">
    <name type="scientific">Salix suchowensis</name>
    <dbReference type="NCBI Taxonomy" id="1278906"/>
    <lineage>
        <taxon>Eukaryota</taxon>
        <taxon>Viridiplantae</taxon>
        <taxon>Streptophyta</taxon>
        <taxon>Embryophyta</taxon>
        <taxon>Tracheophyta</taxon>
        <taxon>Spermatophyta</taxon>
        <taxon>Magnoliopsida</taxon>
        <taxon>eudicotyledons</taxon>
        <taxon>Gunneridae</taxon>
        <taxon>Pentapetalae</taxon>
        <taxon>rosids</taxon>
        <taxon>fabids</taxon>
        <taxon>Malpighiales</taxon>
        <taxon>Salicaceae</taxon>
        <taxon>Saliceae</taxon>
        <taxon>Salix</taxon>
    </lineage>
</organism>
<sequence length="95" mass="10630">MERASIQISAFSICLNITAWEFMLCLGFLAACSVRFSVSTHRGGCGCWSTKYCCLHKHRLLLCDRGAGRSYPRICVSNASKGHMDWNDNWCCDAS</sequence>
<evidence type="ECO:0000256" key="1">
    <source>
        <dbReference type="SAM" id="Phobius"/>
    </source>
</evidence>
<evidence type="ECO:0000313" key="2">
    <source>
        <dbReference type="EMBL" id="KAJ6349587.1"/>
    </source>
</evidence>
<keyword evidence="1" id="KW-0472">Membrane</keyword>
<evidence type="ECO:0008006" key="4">
    <source>
        <dbReference type="Google" id="ProtNLM"/>
    </source>
</evidence>
<proteinExistence type="predicted"/>
<keyword evidence="3" id="KW-1185">Reference proteome</keyword>
<dbReference type="Proteomes" id="UP001141253">
    <property type="component" value="Chromosome 19"/>
</dbReference>
<evidence type="ECO:0000313" key="3">
    <source>
        <dbReference type="Proteomes" id="UP001141253"/>
    </source>
</evidence>
<comment type="caution">
    <text evidence="2">The sequence shown here is derived from an EMBL/GenBank/DDBJ whole genome shotgun (WGS) entry which is preliminary data.</text>
</comment>
<dbReference type="EMBL" id="JAPFFI010000018">
    <property type="protein sequence ID" value="KAJ6349587.1"/>
    <property type="molecule type" value="Genomic_DNA"/>
</dbReference>
<dbReference type="PROSITE" id="PS51257">
    <property type="entry name" value="PROKAR_LIPOPROTEIN"/>
    <property type="match status" value="1"/>
</dbReference>
<name>A0ABQ9AMS3_9ROSI</name>
<protein>
    <recommendedName>
        <fullName evidence="4">Secreted protein</fullName>
    </recommendedName>
</protein>
<feature type="transmembrane region" description="Helical" evidence="1">
    <location>
        <begin position="6"/>
        <end position="32"/>
    </location>
</feature>
<keyword evidence="1" id="KW-1133">Transmembrane helix</keyword>
<reference evidence="2" key="1">
    <citation type="submission" date="2022-10" db="EMBL/GenBank/DDBJ databases">
        <authorList>
            <person name="Hyden B.L."/>
            <person name="Feng K."/>
            <person name="Yates T."/>
            <person name="Jawdy S."/>
            <person name="Smart L.B."/>
            <person name="Muchero W."/>
        </authorList>
    </citation>
    <scope>NUCLEOTIDE SEQUENCE</scope>
    <source>
        <tissue evidence="2">Shoot tip</tissue>
    </source>
</reference>
<keyword evidence="1" id="KW-0812">Transmembrane</keyword>
<accession>A0ABQ9AMS3</accession>